<dbReference type="CDD" id="cd04301">
    <property type="entry name" value="NAT_SF"/>
    <property type="match status" value="1"/>
</dbReference>
<dbReference type="InterPro" id="IPR016181">
    <property type="entry name" value="Acyl_CoA_acyltransferase"/>
</dbReference>
<accession>A0A4R8W602</accession>
<evidence type="ECO:0000259" key="1">
    <source>
        <dbReference type="PROSITE" id="PS51186"/>
    </source>
</evidence>
<dbReference type="Gene3D" id="3.40.630.30">
    <property type="match status" value="1"/>
</dbReference>
<dbReference type="InterPro" id="IPR052742">
    <property type="entry name" value="Mito_N-acetyltransferase"/>
</dbReference>
<keyword evidence="2" id="KW-0808">Transferase</keyword>
<dbReference type="AlphaFoldDB" id="A0A4R8W602"/>
<reference evidence="2 3" key="1">
    <citation type="submission" date="2019-03" db="EMBL/GenBank/DDBJ databases">
        <title>Genomics of glacier-inhabiting Cryobacterium strains.</title>
        <authorList>
            <person name="Liu Q."/>
            <person name="Xin Y.-H."/>
        </authorList>
    </citation>
    <scope>NUCLEOTIDE SEQUENCE [LARGE SCALE GENOMIC DNA]</scope>
    <source>
        <strain evidence="2 3">RHLT2-21</strain>
    </source>
</reference>
<dbReference type="GO" id="GO:0016747">
    <property type="term" value="F:acyltransferase activity, transferring groups other than amino-acyl groups"/>
    <property type="evidence" value="ECO:0007669"/>
    <property type="project" value="InterPro"/>
</dbReference>
<comment type="caution">
    <text evidence="2">The sequence shown here is derived from an EMBL/GenBank/DDBJ whole genome shotgun (WGS) entry which is preliminary data.</text>
</comment>
<proteinExistence type="predicted"/>
<keyword evidence="3" id="KW-1185">Reference proteome</keyword>
<dbReference type="Proteomes" id="UP000297643">
    <property type="component" value="Unassembled WGS sequence"/>
</dbReference>
<name>A0A4R8W602_9MICO</name>
<sequence length="175" mass="18647">MDIRDAVPTDWPSIYPIFAAVVATGQSYAYPPGLSSDAARLLWLGQERTVVAEIDGSIVGTAIMGPNRPGRGSHIATASFMVAPDAQGQGVGRALGIHMVDWAMTRGYRGIQFNAVVETNEPAVRLWRSLGFDVIGTVPGAFEHPEQGFVGLHIMFRSLTDGEPAVPDGVSAELQ</sequence>
<evidence type="ECO:0000313" key="2">
    <source>
        <dbReference type="EMBL" id="TFC03262.1"/>
    </source>
</evidence>
<feature type="domain" description="N-acetyltransferase" evidence="1">
    <location>
        <begin position="1"/>
        <end position="157"/>
    </location>
</feature>
<dbReference type="PANTHER" id="PTHR43138">
    <property type="entry name" value="ACETYLTRANSFERASE, GNAT FAMILY"/>
    <property type="match status" value="1"/>
</dbReference>
<dbReference type="Pfam" id="PF00583">
    <property type="entry name" value="Acetyltransf_1"/>
    <property type="match status" value="1"/>
</dbReference>
<gene>
    <name evidence="2" type="ORF">E3O32_10310</name>
</gene>
<evidence type="ECO:0000313" key="3">
    <source>
        <dbReference type="Proteomes" id="UP000297643"/>
    </source>
</evidence>
<dbReference type="PROSITE" id="PS51186">
    <property type="entry name" value="GNAT"/>
    <property type="match status" value="1"/>
</dbReference>
<dbReference type="InterPro" id="IPR000182">
    <property type="entry name" value="GNAT_dom"/>
</dbReference>
<organism evidence="2 3">
    <name type="scientific">Cryobacterium mannosilyticum</name>
    <dbReference type="NCBI Taxonomy" id="1259190"/>
    <lineage>
        <taxon>Bacteria</taxon>
        <taxon>Bacillati</taxon>
        <taxon>Actinomycetota</taxon>
        <taxon>Actinomycetes</taxon>
        <taxon>Micrococcales</taxon>
        <taxon>Microbacteriaceae</taxon>
        <taxon>Cryobacterium</taxon>
    </lineage>
</organism>
<dbReference type="EMBL" id="SOFM01000028">
    <property type="protein sequence ID" value="TFC03262.1"/>
    <property type="molecule type" value="Genomic_DNA"/>
</dbReference>
<protein>
    <submittedName>
        <fullName evidence="2">GNAT family N-acetyltransferase</fullName>
    </submittedName>
</protein>
<dbReference type="RefSeq" id="WP_134509220.1">
    <property type="nucleotide sequence ID" value="NZ_SOFM01000028.1"/>
</dbReference>
<dbReference type="PANTHER" id="PTHR43138:SF1">
    <property type="entry name" value="N-ACETYLTRANSFERASE ACA1"/>
    <property type="match status" value="1"/>
</dbReference>
<dbReference type="SUPFAM" id="SSF55729">
    <property type="entry name" value="Acyl-CoA N-acyltransferases (Nat)"/>
    <property type="match status" value="1"/>
</dbReference>